<dbReference type="EMBL" id="KQ981979">
    <property type="protein sequence ID" value="KYN31538.1"/>
    <property type="molecule type" value="Genomic_DNA"/>
</dbReference>
<name>A0A195ETH3_9HYME</name>
<organism evidence="1 2">
    <name type="scientific">Trachymyrmex septentrionalis</name>
    <dbReference type="NCBI Taxonomy" id="34720"/>
    <lineage>
        <taxon>Eukaryota</taxon>
        <taxon>Metazoa</taxon>
        <taxon>Ecdysozoa</taxon>
        <taxon>Arthropoda</taxon>
        <taxon>Hexapoda</taxon>
        <taxon>Insecta</taxon>
        <taxon>Pterygota</taxon>
        <taxon>Neoptera</taxon>
        <taxon>Endopterygota</taxon>
        <taxon>Hymenoptera</taxon>
        <taxon>Apocrita</taxon>
        <taxon>Aculeata</taxon>
        <taxon>Formicoidea</taxon>
        <taxon>Formicidae</taxon>
        <taxon>Myrmicinae</taxon>
        <taxon>Trachymyrmex</taxon>
    </lineage>
</organism>
<dbReference type="Proteomes" id="UP000078541">
    <property type="component" value="Unassembled WGS sequence"/>
</dbReference>
<sequence length="117" mass="13014">MERRETAAGLNAFVFAFTSTRLATGVPPSVRGGFLGNNAVNKTTRRSARSYVTTRLDFFGSPLRFSCACVVPGGRYIARRDRVIYGKSRAASCLRLDEHARTHARARSFTEEVHMVE</sequence>
<dbReference type="AlphaFoldDB" id="A0A195ETH3"/>
<evidence type="ECO:0000313" key="2">
    <source>
        <dbReference type="Proteomes" id="UP000078541"/>
    </source>
</evidence>
<reference evidence="1 2" key="1">
    <citation type="submission" date="2016-03" db="EMBL/GenBank/DDBJ databases">
        <title>Trachymyrmex septentrionalis WGS genome.</title>
        <authorList>
            <person name="Nygaard S."/>
            <person name="Hu H."/>
            <person name="Boomsma J."/>
            <person name="Zhang G."/>
        </authorList>
    </citation>
    <scope>NUCLEOTIDE SEQUENCE [LARGE SCALE GENOMIC DNA]</scope>
    <source>
        <strain evidence="1">Tsep2-gDNA-1</strain>
        <tissue evidence="1">Whole body</tissue>
    </source>
</reference>
<gene>
    <name evidence="1" type="ORF">ALC56_14419</name>
</gene>
<accession>A0A195ETH3</accession>
<protein>
    <submittedName>
        <fullName evidence="1">Uncharacterized protein</fullName>
    </submittedName>
</protein>
<evidence type="ECO:0000313" key="1">
    <source>
        <dbReference type="EMBL" id="KYN31538.1"/>
    </source>
</evidence>
<keyword evidence="2" id="KW-1185">Reference proteome</keyword>
<proteinExistence type="predicted"/>